<dbReference type="Proteomes" id="UP000322524">
    <property type="component" value="Unassembled WGS sequence"/>
</dbReference>
<evidence type="ECO:0000259" key="1">
    <source>
        <dbReference type="Pfam" id="PF06276"/>
    </source>
</evidence>
<evidence type="ECO:0000259" key="2">
    <source>
        <dbReference type="Pfam" id="PF11575"/>
    </source>
</evidence>
<reference evidence="3 4" key="1">
    <citation type="submission" date="2019-08" db="EMBL/GenBank/DDBJ databases">
        <title>Bacillus genomes from the desert of Cuatro Cienegas, Coahuila.</title>
        <authorList>
            <person name="Olmedo-Alvarez G."/>
        </authorList>
    </citation>
    <scope>NUCLEOTIDE SEQUENCE [LARGE SCALE GENOMIC DNA]</scope>
    <source>
        <strain evidence="3 4">CH28_1T</strain>
    </source>
</reference>
<dbReference type="AlphaFoldDB" id="A0A5D4SUE0"/>
<dbReference type="Pfam" id="PF06276">
    <property type="entry name" value="FhuF"/>
    <property type="match status" value="1"/>
</dbReference>
<dbReference type="GO" id="GO:0051537">
    <property type="term" value="F:2 iron, 2 sulfur cluster binding"/>
    <property type="evidence" value="ECO:0007669"/>
    <property type="project" value="InterPro"/>
</dbReference>
<protein>
    <submittedName>
        <fullName evidence="3">Uncharacterized protein</fullName>
    </submittedName>
</protein>
<dbReference type="EMBL" id="VTEV01000006">
    <property type="protein sequence ID" value="TYS66970.1"/>
    <property type="molecule type" value="Genomic_DNA"/>
</dbReference>
<evidence type="ECO:0000313" key="4">
    <source>
        <dbReference type="Proteomes" id="UP000322524"/>
    </source>
</evidence>
<dbReference type="InterPro" id="IPR024726">
    <property type="entry name" value="FhuF_C"/>
</dbReference>
<name>A0A5D4SUE0_9BACI</name>
<comment type="caution">
    <text evidence="3">The sequence shown here is derived from an EMBL/GenBank/DDBJ whole genome shotgun (WGS) entry which is preliminary data.</text>
</comment>
<dbReference type="OrthoDB" id="5870636at2"/>
<feature type="domain" description="Aerobactin siderophore biosynthesis IucA/IucC-like C-terminal" evidence="1">
    <location>
        <begin position="141"/>
        <end position="226"/>
    </location>
</feature>
<accession>A0A5D4SUE0</accession>
<evidence type="ECO:0000313" key="3">
    <source>
        <dbReference type="EMBL" id="TYS66970.1"/>
    </source>
</evidence>
<dbReference type="Pfam" id="PF11575">
    <property type="entry name" value="FhuF_C"/>
    <property type="match status" value="1"/>
</dbReference>
<dbReference type="GO" id="GO:0003824">
    <property type="term" value="F:catalytic activity"/>
    <property type="evidence" value="ECO:0007669"/>
    <property type="project" value="UniProtKB-ARBA"/>
</dbReference>
<organism evidence="3 4">
    <name type="scientific">Sutcliffiella horikoshii</name>
    <dbReference type="NCBI Taxonomy" id="79883"/>
    <lineage>
        <taxon>Bacteria</taxon>
        <taxon>Bacillati</taxon>
        <taxon>Bacillota</taxon>
        <taxon>Bacilli</taxon>
        <taxon>Bacillales</taxon>
        <taxon>Bacillaceae</taxon>
        <taxon>Sutcliffiella</taxon>
    </lineage>
</organism>
<gene>
    <name evidence="3" type="ORF">FZC76_15675</name>
</gene>
<proteinExistence type="predicted"/>
<dbReference type="InterPro" id="IPR022770">
    <property type="entry name" value="IucA/IucC-like_C"/>
</dbReference>
<feature type="domain" description="Ferric siderophore reductase C-terminal" evidence="2">
    <location>
        <begin position="246"/>
        <end position="267"/>
    </location>
</feature>
<sequence length="271" mass="31330">MHSSWSRQVLGTQSGKTKSVIRMSTLTEQEFRFLEESCRFVAGEAEVEDTISLHSLIYSGTESYLTKVKAGLGTNEMDVAASLLMKRLGFLAVNCLLSMTAFNKTLKVDPANIWIDSYVENDVWLPKLRYTEVQAVKVTKFETREEWRTQHFNELFNGVFAPLIQRMSKEAKVSRQTLWENVVLYIYWMYESILPNQQLDAPYQEEDFTSLLEADPALFGMKRNPAAMFYKPKTFVEQHQAEIRMRTTCCYYYKTNSEGTRCSTCPLNCNV</sequence>
<dbReference type="STRING" id="79883.GCA_001636495_01218"/>